<dbReference type="RefSeq" id="WP_141924127.1">
    <property type="nucleotide sequence ID" value="NZ_VFQC01000001.1"/>
</dbReference>
<keyword evidence="2" id="KW-1185">Reference proteome</keyword>
<evidence type="ECO:0000313" key="2">
    <source>
        <dbReference type="Proteomes" id="UP000317422"/>
    </source>
</evidence>
<dbReference type="OrthoDB" id="3431582at2"/>
<organism evidence="1 2">
    <name type="scientific">Haloactinospora alba</name>
    <dbReference type="NCBI Taxonomy" id="405555"/>
    <lineage>
        <taxon>Bacteria</taxon>
        <taxon>Bacillati</taxon>
        <taxon>Actinomycetota</taxon>
        <taxon>Actinomycetes</taxon>
        <taxon>Streptosporangiales</taxon>
        <taxon>Nocardiopsidaceae</taxon>
        <taxon>Haloactinospora</taxon>
    </lineage>
</organism>
<name>A0A543NLH4_9ACTN</name>
<proteinExistence type="predicted"/>
<evidence type="ECO:0008006" key="3">
    <source>
        <dbReference type="Google" id="ProtNLM"/>
    </source>
</evidence>
<dbReference type="Proteomes" id="UP000317422">
    <property type="component" value="Unassembled WGS sequence"/>
</dbReference>
<sequence>MRRSHSNRSEQGQVTAFAVTVTAELALLFALVYEGGQALAARSSALFLAQEAARAGAQQLDLAAYRAGEDSTLAPRDARHTAQAFLEQADANGTARVEGDTVTVTARTTHTFTLVPVGTRTLEASASASPHTTAD</sequence>
<accession>A0A543NLH4</accession>
<reference evidence="1 2" key="1">
    <citation type="submission" date="2019-06" db="EMBL/GenBank/DDBJ databases">
        <title>Sequencing the genomes of 1000 actinobacteria strains.</title>
        <authorList>
            <person name="Klenk H.-P."/>
        </authorList>
    </citation>
    <scope>NUCLEOTIDE SEQUENCE [LARGE SCALE GENOMIC DNA]</scope>
    <source>
        <strain evidence="1 2">DSM 45015</strain>
    </source>
</reference>
<gene>
    <name evidence="1" type="ORF">FHX37_2639</name>
</gene>
<dbReference type="EMBL" id="VFQC01000001">
    <property type="protein sequence ID" value="TQN32662.1"/>
    <property type="molecule type" value="Genomic_DNA"/>
</dbReference>
<comment type="caution">
    <text evidence="1">The sequence shown here is derived from an EMBL/GenBank/DDBJ whole genome shotgun (WGS) entry which is preliminary data.</text>
</comment>
<protein>
    <recommendedName>
        <fullName evidence="3">TadE-like protein</fullName>
    </recommendedName>
</protein>
<dbReference type="AlphaFoldDB" id="A0A543NLH4"/>
<evidence type="ECO:0000313" key="1">
    <source>
        <dbReference type="EMBL" id="TQN32662.1"/>
    </source>
</evidence>